<evidence type="ECO:0000313" key="7">
    <source>
        <dbReference type="EMBL" id="BBP90181.1"/>
    </source>
</evidence>
<keyword evidence="2" id="KW-0001">2Fe-2S</keyword>
<evidence type="ECO:0000256" key="3">
    <source>
        <dbReference type="ARBA" id="ARBA00023014"/>
    </source>
</evidence>
<dbReference type="Pfam" id="PF00920">
    <property type="entry name" value="ILVD_EDD_N"/>
    <property type="match status" value="1"/>
</dbReference>
<keyword evidence="2" id="KW-0479">Metal-binding</keyword>
<dbReference type="EMBL" id="AP021906">
    <property type="protein sequence ID" value="BBP90181.1"/>
    <property type="molecule type" value="Genomic_DNA"/>
</dbReference>
<accession>A0A5S9MBA7</accession>
<evidence type="ECO:0000256" key="4">
    <source>
        <dbReference type="ARBA" id="ARBA00023239"/>
    </source>
</evidence>
<keyword evidence="5" id="KW-0028">Amino-acid biosynthesis</keyword>
<organism evidence="7 8">
    <name type="scientific">Bacillus safensis</name>
    <dbReference type="NCBI Taxonomy" id="561879"/>
    <lineage>
        <taxon>Bacteria</taxon>
        <taxon>Bacillati</taxon>
        <taxon>Bacillota</taxon>
        <taxon>Bacilli</taxon>
        <taxon>Bacillales</taxon>
        <taxon>Bacillaceae</taxon>
        <taxon>Bacillus</taxon>
    </lineage>
</organism>
<name>A0A5S9MBA7_BACIA</name>
<protein>
    <recommendedName>
        <fullName evidence="6">Dihydroxy-acid/6-phosphogluconate dehydratase N-terminal domain-containing protein</fullName>
    </recommendedName>
</protein>
<evidence type="ECO:0000256" key="5">
    <source>
        <dbReference type="ARBA" id="ARBA00023304"/>
    </source>
</evidence>
<dbReference type="GO" id="GO:0005829">
    <property type="term" value="C:cytosol"/>
    <property type="evidence" value="ECO:0007669"/>
    <property type="project" value="TreeGrafter"/>
</dbReference>
<evidence type="ECO:0000256" key="1">
    <source>
        <dbReference type="ARBA" id="ARBA00006486"/>
    </source>
</evidence>
<feature type="domain" description="Dihydroxy-acid/6-phosphogluconate dehydratase N-terminal" evidence="6">
    <location>
        <begin position="1"/>
        <end position="41"/>
    </location>
</feature>
<sequence>MALGGSTNTVLHTLAIANEAGVEYSLERINEVAERVPHLSKTCSSFRRLY</sequence>
<proteinExistence type="inferred from homology"/>
<dbReference type="InterPro" id="IPR037237">
    <property type="entry name" value="IlvD/EDD_N"/>
</dbReference>
<keyword evidence="4" id="KW-0456">Lyase</keyword>
<dbReference type="GO" id="GO:0051537">
    <property type="term" value="F:2 iron, 2 sulfur cluster binding"/>
    <property type="evidence" value="ECO:0007669"/>
    <property type="project" value="UniProtKB-KW"/>
</dbReference>
<keyword evidence="3" id="KW-0411">Iron-sulfur</keyword>
<evidence type="ECO:0000259" key="6">
    <source>
        <dbReference type="Pfam" id="PF00920"/>
    </source>
</evidence>
<reference evidence="7 8" key="1">
    <citation type="submission" date="2019-12" db="EMBL/GenBank/DDBJ databases">
        <title>Full genome sequence of a Bacillus safensis strain isolated from commercially available natto in Indonesia.</title>
        <authorList>
            <person name="Yoshida M."/>
            <person name="Uomi M."/>
            <person name="Waturangi D."/>
            <person name="Ekaputri J.J."/>
            <person name="Setiamarga D.H.E."/>
        </authorList>
    </citation>
    <scope>NUCLEOTIDE SEQUENCE [LARGE SCALE GENOMIC DNA]</scope>
    <source>
        <strain evidence="7 8">IDN1</strain>
    </source>
</reference>
<comment type="similarity">
    <text evidence="1">Belongs to the IlvD/Edd family.</text>
</comment>
<dbReference type="InterPro" id="IPR000581">
    <property type="entry name" value="ILV_EDD_N"/>
</dbReference>
<keyword evidence="5" id="KW-0100">Branched-chain amino acid biosynthesis</keyword>
<dbReference type="AlphaFoldDB" id="A0A5S9MBA7"/>
<keyword evidence="2" id="KW-0408">Iron</keyword>
<dbReference type="PANTHER" id="PTHR43661">
    <property type="entry name" value="D-XYLONATE DEHYDRATASE"/>
    <property type="match status" value="1"/>
</dbReference>
<gene>
    <name evidence="7" type="ORF">BsIDN1_37990</name>
</gene>
<dbReference type="GO" id="GO:0016836">
    <property type="term" value="F:hydro-lyase activity"/>
    <property type="evidence" value="ECO:0007669"/>
    <property type="project" value="TreeGrafter"/>
</dbReference>
<dbReference type="Proteomes" id="UP000464658">
    <property type="component" value="Chromosome"/>
</dbReference>
<evidence type="ECO:0000313" key="8">
    <source>
        <dbReference type="Proteomes" id="UP000464658"/>
    </source>
</evidence>
<dbReference type="SUPFAM" id="SSF143975">
    <property type="entry name" value="IlvD/EDD N-terminal domain-like"/>
    <property type="match status" value="1"/>
</dbReference>
<dbReference type="GO" id="GO:0009082">
    <property type="term" value="P:branched-chain amino acid biosynthetic process"/>
    <property type="evidence" value="ECO:0007669"/>
    <property type="project" value="UniProtKB-KW"/>
</dbReference>
<evidence type="ECO:0000256" key="2">
    <source>
        <dbReference type="ARBA" id="ARBA00022714"/>
    </source>
</evidence>
<dbReference type="PANTHER" id="PTHR43661:SF3">
    <property type="entry name" value="D-XYLONATE DEHYDRATASE YAGF-RELATED"/>
    <property type="match status" value="1"/>
</dbReference>